<dbReference type="AlphaFoldDB" id="A0A919VFS1"/>
<gene>
    <name evidence="2" type="ORF">CPJCM30710_04470</name>
</gene>
<dbReference type="InterPro" id="IPR007211">
    <property type="entry name" value="DUF378"/>
</dbReference>
<keyword evidence="1" id="KW-0812">Transmembrane</keyword>
<evidence type="ECO:0000313" key="3">
    <source>
        <dbReference type="Proteomes" id="UP000679179"/>
    </source>
</evidence>
<keyword evidence="1" id="KW-1133">Transmembrane helix</keyword>
<protein>
    <recommendedName>
        <fullName evidence="4">DUF378 domain-containing protein</fullName>
    </recommendedName>
</protein>
<name>A0A919VFS1_9CLOT</name>
<organism evidence="2 3">
    <name type="scientific">Clostridium polyendosporum</name>
    <dbReference type="NCBI Taxonomy" id="69208"/>
    <lineage>
        <taxon>Bacteria</taxon>
        <taxon>Bacillati</taxon>
        <taxon>Bacillota</taxon>
        <taxon>Clostridia</taxon>
        <taxon>Eubacteriales</taxon>
        <taxon>Clostridiaceae</taxon>
        <taxon>Clostridium</taxon>
    </lineage>
</organism>
<comment type="caution">
    <text evidence="2">The sequence shown here is derived from an EMBL/GenBank/DDBJ whole genome shotgun (WGS) entry which is preliminary data.</text>
</comment>
<accession>A0A919VFS1</accession>
<dbReference type="PANTHER" id="PTHR37304">
    <property type="entry name" value="MEMBRANE PROTEIN-RELATED"/>
    <property type="match status" value="1"/>
</dbReference>
<feature type="transmembrane region" description="Helical" evidence="1">
    <location>
        <begin position="12"/>
        <end position="33"/>
    </location>
</feature>
<evidence type="ECO:0000313" key="2">
    <source>
        <dbReference type="EMBL" id="GIM27781.1"/>
    </source>
</evidence>
<evidence type="ECO:0008006" key="4">
    <source>
        <dbReference type="Google" id="ProtNLM"/>
    </source>
</evidence>
<proteinExistence type="predicted"/>
<evidence type="ECO:0000256" key="1">
    <source>
        <dbReference type="SAM" id="Phobius"/>
    </source>
</evidence>
<dbReference type="EMBL" id="BOPZ01000003">
    <property type="protein sequence ID" value="GIM27781.1"/>
    <property type="molecule type" value="Genomic_DNA"/>
</dbReference>
<feature type="transmembrane region" description="Helical" evidence="1">
    <location>
        <begin position="45"/>
        <end position="63"/>
    </location>
</feature>
<sequence length="76" mass="8656">MYKLNSIDKLSFLLVIIGAINWGLIGLFNLNVVRVISFNSYAFERIIYILVFASSINLIALIIKSKAINDTFLFKK</sequence>
<keyword evidence="3" id="KW-1185">Reference proteome</keyword>
<dbReference type="Pfam" id="PF04070">
    <property type="entry name" value="DUF378"/>
    <property type="match status" value="1"/>
</dbReference>
<keyword evidence="1" id="KW-0472">Membrane</keyword>
<dbReference type="PANTHER" id="PTHR37304:SF1">
    <property type="entry name" value="MEMBRANE PROTEIN"/>
    <property type="match status" value="1"/>
</dbReference>
<reference evidence="2" key="1">
    <citation type="submission" date="2021-03" db="EMBL/GenBank/DDBJ databases">
        <title>Taxonomic study of Clostridium polyendosporum from meadow-gley soil under rice.</title>
        <authorList>
            <person name="Kobayashi H."/>
            <person name="Tanizawa Y."/>
            <person name="Yagura M."/>
        </authorList>
    </citation>
    <scope>NUCLEOTIDE SEQUENCE</scope>
    <source>
        <strain evidence="2">JCM 30710</strain>
    </source>
</reference>
<dbReference type="RefSeq" id="WP_212902537.1">
    <property type="nucleotide sequence ID" value="NZ_BOPZ01000003.1"/>
</dbReference>
<dbReference type="Proteomes" id="UP000679179">
    <property type="component" value="Unassembled WGS sequence"/>
</dbReference>